<evidence type="ECO:0000313" key="1">
    <source>
        <dbReference type="EMBL" id="EKC53151.1"/>
    </source>
</evidence>
<dbReference type="AlphaFoldDB" id="K1T0Y5"/>
<reference evidence="1" key="1">
    <citation type="journal article" date="2013" name="Environ. Microbiol.">
        <title>Microbiota from the distal guts of lean and obese adolescents exhibit partial functional redundancy besides clear differences in community structure.</title>
        <authorList>
            <person name="Ferrer M."/>
            <person name="Ruiz A."/>
            <person name="Lanza F."/>
            <person name="Haange S.B."/>
            <person name="Oberbach A."/>
            <person name="Till H."/>
            <person name="Bargiela R."/>
            <person name="Campoy C."/>
            <person name="Segura M.T."/>
            <person name="Richter M."/>
            <person name="von Bergen M."/>
            <person name="Seifert J."/>
            <person name="Suarez A."/>
        </authorList>
    </citation>
    <scope>NUCLEOTIDE SEQUENCE</scope>
</reference>
<name>K1T0Y5_9ZZZZ</name>
<dbReference type="EMBL" id="AJWZ01008785">
    <property type="protein sequence ID" value="EKC53151.1"/>
    <property type="molecule type" value="Genomic_DNA"/>
</dbReference>
<gene>
    <name evidence="1" type="ORF">OBE_12735</name>
</gene>
<accession>K1T0Y5</accession>
<proteinExistence type="predicted"/>
<protein>
    <submittedName>
        <fullName evidence="1">Uncharacterized protein</fullName>
    </submittedName>
</protein>
<comment type="caution">
    <text evidence="1">The sequence shown here is derived from an EMBL/GenBank/DDBJ whole genome shotgun (WGS) entry which is preliminary data.</text>
</comment>
<organism evidence="1">
    <name type="scientific">human gut metagenome</name>
    <dbReference type="NCBI Taxonomy" id="408170"/>
    <lineage>
        <taxon>unclassified sequences</taxon>
        <taxon>metagenomes</taxon>
        <taxon>organismal metagenomes</taxon>
    </lineage>
</organism>
<sequence>MNGYELLASSYRLLLKRGEIAEDEAAKKIRVYDFLATCDKEDIYTMVDSSAFNDIIKSFCKKALENSSVSVQSAQDVINELINLFNFSCKKICNNK</sequence>